<sequence>VIVSQVLIHHRHFLRVKPGSTRTRSPSPCHANPVTISYLFSRRTLINKQIQLRPATRLWALTQDKFLPTAV</sequence>
<comment type="caution">
    <text evidence="1">The sequence shown here is derived from an EMBL/GenBank/DDBJ whole genome shotgun (WGS) entry which is preliminary data.</text>
</comment>
<organism evidence="1 2">
    <name type="scientific">Elysia crispata</name>
    <name type="common">lettuce slug</name>
    <dbReference type="NCBI Taxonomy" id="231223"/>
    <lineage>
        <taxon>Eukaryota</taxon>
        <taxon>Metazoa</taxon>
        <taxon>Spiralia</taxon>
        <taxon>Lophotrochozoa</taxon>
        <taxon>Mollusca</taxon>
        <taxon>Gastropoda</taxon>
        <taxon>Heterobranchia</taxon>
        <taxon>Euthyneura</taxon>
        <taxon>Panpulmonata</taxon>
        <taxon>Sacoglossa</taxon>
        <taxon>Placobranchoidea</taxon>
        <taxon>Plakobranchidae</taxon>
        <taxon>Elysia</taxon>
    </lineage>
</organism>
<proteinExistence type="predicted"/>
<feature type="non-terminal residue" evidence="1">
    <location>
        <position position="1"/>
    </location>
</feature>
<gene>
    <name evidence="1" type="ORF">RRG08_001353</name>
</gene>
<reference evidence="1" key="1">
    <citation type="journal article" date="2023" name="G3 (Bethesda)">
        <title>A reference genome for the long-term kleptoplast-retaining sea slug Elysia crispata morphotype clarki.</title>
        <authorList>
            <person name="Eastman K.E."/>
            <person name="Pendleton A.L."/>
            <person name="Shaikh M.A."/>
            <person name="Suttiyut T."/>
            <person name="Ogas R."/>
            <person name="Tomko P."/>
            <person name="Gavelis G."/>
            <person name="Widhalm J.R."/>
            <person name="Wisecaver J.H."/>
        </authorList>
    </citation>
    <scope>NUCLEOTIDE SEQUENCE</scope>
    <source>
        <strain evidence="1">ECLA1</strain>
    </source>
</reference>
<keyword evidence="2" id="KW-1185">Reference proteome</keyword>
<accession>A0AAE1B822</accession>
<evidence type="ECO:0000313" key="2">
    <source>
        <dbReference type="Proteomes" id="UP001283361"/>
    </source>
</evidence>
<evidence type="ECO:0000313" key="1">
    <source>
        <dbReference type="EMBL" id="KAK3801322.1"/>
    </source>
</evidence>
<protein>
    <submittedName>
        <fullName evidence="1">Uncharacterized protein</fullName>
    </submittedName>
</protein>
<dbReference type="EMBL" id="JAWDGP010000336">
    <property type="protein sequence ID" value="KAK3801322.1"/>
    <property type="molecule type" value="Genomic_DNA"/>
</dbReference>
<dbReference type="Proteomes" id="UP001283361">
    <property type="component" value="Unassembled WGS sequence"/>
</dbReference>
<name>A0AAE1B822_9GAST</name>
<dbReference type="AlphaFoldDB" id="A0AAE1B822"/>